<keyword evidence="2" id="KW-0732">Signal</keyword>
<name>A0AAW9DU26_ACIAO</name>
<dbReference type="AlphaFoldDB" id="A0AAW9DU26"/>
<dbReference type="EMBL" id="JAWXYB010000018">
    <property type="protein sequence ID" value="MDX5931822.1"/>
    <property type="molecule type" value="Genomic_DNA"/>
</dbReference>
<gene>
    <name evidence="3" type="ORF">SIL87_13720</name>
</gene>
<feature type="region of interest" description="Disordered" evidence="1">
    <location>
        <begin position="52"/>
        <end position="77"/>
    </location>
</feature>
<organism evidence="3 4">
    <name type="scientific">Acidiphilium acidophilum</name>
    <name type="common">Thiobacillus acidophilus</name>
    <dbReference type="NCBI Taxonomy" id="76588"/>
    <lineage>
        <taxon>Bacteria</taxon>
        <taxon>Pseudomonadati</taxon>
        <taxon>Pseudomonadota</taxon>
        <taxon>Alphaproteobacteria</taxon>
        <taxon>Acetobacterales</taxon>
        <taxon>Acidocellaceae</taxon>
        <taxon>Acidiphilium</taxon>
    </lineage>
</organism>
<accession>A0AAW9DU26</accession>
<evidence type="ECO:0000256" key="1">
    <source>
        <dbReference type="SAM" id="MobiDB-lite"/>
    </source>
</evidence>
<sequence>MIYSEVLPKAEMRARYRRLALRMAPMLALLASSGCATINPIKAFHEYEGGAISKNPPPPPGLNRPSPNLASVPPKPKPIAPELQRSIRAQLEAANHRQNALAAPAGGVAPKPKPVAVPLVEQPPVPVAFVPGRAIVSRHDRAALAVLVAKRGALPIAAIGFAPVRTAAGLHLALRRATAIANTLTVLGVPASAIRIEALAMGRGGAAQLLYGETTK</sequence>
<evidence type="ECO:0000313" key="3">
    <source>
        <dbReference type="EMBL" id="MDX5931822.1"/>
    </source>
</evidence>
<feature type="chain" id="PRO_5043948072" description="OmpA-like domain-containing protein" evidence="2">
    <location>
        <begin position="37"/>
        <end position="216"/>
    </location>
</feature>
<feature type="signal peptide" evidence="2">
    <location>
        <begin position="1"/>
        <end position="36"/>
    </location>
</feature>
<evidence type="ECO:0000313" key="4">
    <source>
        <dbReference type="Proteomes" id="UP001279553"/>
    </source>
</evidence>
<comment type="caution">
    <text evidence="3">The sequence shown here is derived from an EMBL/GenBank/DDBJ whole genome shotgun (WGS) entry which is preliminary data.</text>
</comment>
<dbReference type="RefSeq" id="WP_319614705.1">
    <property type="nucleotide sequence ID" value="NZ_JAWXYB010000018.1"/>
</dbReference>
<proteinExistence type="predicted"/>
<reference evidence="3 4" key="1">
    <citation type="submission" date="2023-11" db="EMBL/GenBank/DDBJ databases">
        <title>MicrobeMod: A computational toolkit for identifying prokaryotic methylation and restriction-modification with nanopore sequencing.</title>
        <authorList>
            <person name="Crits-Christoph A."/>
            <person name="Kang S.C."/>
            <person name="Lee H."/>
            <person name="Ostrov N."/>
        </authorList>
    </citation>
    <scope>NUCLEOTIDE SEQUENCE [LARGE SCALE GENOMIC DNA]</scope>
    <source>
        <strain evidence="3 4">DSMZ 700</strain>
    </source>
</reference>
<protein>
    <recommendedName>
        <fullName evidence="5">OmpA-like domain-containing protein</fullName>
    </recommendedName>
</protein>
<evidence type="ECO:0000256" key="2">
    <source>
        <dbReference type="SAM" id="SignalP"/>
    </source>
</evidence>
<dbReference type="Proteomes" id="UP001279553">
    <property type="component" value="Unassembled WGS sequence"/>
</dbReference>
<keyword evidence="4" id="KW-1185">Reference proteome</keyword>
<evidence type="ECO:0008006" key="5">
    <source>
        <dbReference type="Google" id="ProtNLM"/>
    </source>
</evidence>